<dbReference type="GO" id="GO:0030148">
    <property type="term" value="P:sphingolipid biosynthetic process"/>
    <property type="evidence" value="ECO:0007669"/>
    <property type="project" value="TreeGrafter"/>
</dbReference>
<feature type="transmembrane region" description="Helical" evidence="10">
    <location>
        <begin position="182"/>
        <end position="200"/>
    </location>
</feature>
<evidence type="ECO:0000256" key="2">
    <source>
        <dbReference type="ARBA" id="ARBA00022516"/>
    </source>
</evidence>
<keyword evidence="2 10" id="KW-0444">Lipid biosynthesis</keyword>
<feature type="transmembrane region" description="Helical" evidence="10">
    <location>
        <begin position="23"/>
        <end position="47"/>
    </location>
</feature>
<protein>
    <recommendedName>
        <fullName evidence="10">Elongation of very long chain fatty acids protein</fullName>
        <ecNumber evidence="10">2.3.1.199</ecNumber>
    </recommendedName>
    <alternativeName>
        <fullName evidence="10">Very-long-chain 3-oxoacyl-CoA synthase</fullName>
    </alternativeName>
</protein>
<comment type="similarity">
    <text evidence="10">Belongs to the ELO family.</text>
</comment>
<dbReference type="PANTHER" id="PTHR11157:SF69">
    <property type="entry name" value="ELONGATION OF VERY LONG CHAIN FATTY ACIDS PROTEIN 7"/>
    <property type="match status" value="1"/>
</dbReference>
<feature type="transmembrane region" description="Helical" evidence="10">
    <location>
        <begin position="145"/>
        <end position="162"/>
    </location>
</feature>
<dbReference type="GO" id="GO:0042761">
    <property type="term" value="P:very long-chain fatty acid biosynthetic process"/>
    <property type="evidence" value="ECO:0007669"/>
    <property type="project" value="TreeGrafter"/>
</dbReference>
<evidence type="ECO:0000313" key="11">
    <source>
        <dbReference type="EMBL" id="ACO10789.1"/>
    </source>
</evidence>
<dbReference type="PANTHER" id="PTHR11157">
    <property type="entry name" value="FATTY ACID ACYL TRANSFERASE-RELATED"/>
    <property type="match status" value="1"/>
</dbReference>
<comment type="catalytic activity">
    <reaction evidence="10">
        <text>a very-long-chain acyl-CoA + malonyl-CoA + H(+) = a very-long-chain 3-oxoacyl-CoA + CO2 + CoA</text>
        <dbReference type="Rhea" id="RHEA:32727"/>
        <dbReference type="ChEBI" id="CHEBI:15378"/>
        <dbReference type="ChEBI" id="CHEBI:16526"/>
        <dbReference type="ChEBI" id="CHEBI:57287"/>
        <dbReference type="ChEBI" id="CHEBI:57384"/>
        <dbReference type="ChEBI" id="CHEBI:90725"/>
        <dbReference type="ChEBI" id="CHEBI:90736"/>
        <dbReference type="EC" id="2.3.1.199"/>
    </reaction>
</comment>
<dbReference type="GO" id="GO:0034626">
    <property type="term" value="P:fatty acid elongation, polyunsaturated fatty acid"/>
    <property type="evidence" value="ECO:0007669"/>
    <property type="project" value="TreeGrafter"/>
</dbReference>
<feature type="transmembrane region" description="Helical" evidence="10">
    <location>
        <begin position="68"/>
        <end position="87"/>
    </location>
</feature>
<dbReference type="GO" id="GO:0005789">
    <property type="term" value="C:endoplasmic reticulum membrane"/>
    <property type="evidence" value="ECO:0007669"/>
    <property type="project" value="TreeGrafter"/>
</dbReference>
<dbReference type="InterPro" id="IPR002076">
    <property type="entry name" value="ELO_fam"/>
</dbReference>
<evidence type="ECO:0000256" key="1">
    <source>
        <dbReference type="ARBA" id="ARBA00004141"/>
    </source>
</evidence>
<dbReference type="GO" id="GO:0019367">
    <property type="term" value="P:fatty acid elongation, saturated fatty acid"/>
    <property type="evidence" value="ECO:0007669"/>
    <property type="project" value="TreeGrafter"/>
</dbReference>
<dbReference type="EC" id="2.3.1.199" evidence="10"/>
<keyword evidence="8 10" id="KW-0472">Membrane</keyword>
<dbReference type="GO" id="GO:0009922">
    <property type="term" value="F:fatty acid elongase activity"/>
    <property type="evidence" value="ECO:0007669"/>
    <property type="project" value="UniProtKB-EC"/>
</dbReference>
<evidence type="ECO:0000256" key="6">
    <source>
        <dbReference type="ARBA" id="ARBA00022989"/>
    </source>
</evidence>
<keyword evidence="3 10" id="KW-0808">Transferase</keyword>
<dbReference type="EMBL" id="BT076365">
    <property type="protein sequence ID" value="ACO10789.1"/>
    <property type="molecule type" value="mRNA"/>
</dbReference>
<comment type="subcellular location">
    <subcellularLocation>
        <location evidence="1">Membrane</location>
        <topology evidence="1">Multi-pass membrane protein</topology>
    </subcellularLocation>
</comment>
<keyword evidence="9 10" id="KW-0275">Fatty acid biosynthesis</keyword>
<evidence type="ECO:0000256" key="8">
    <source>
        <dbReference type="ARBA" id="ARBA00023136"/>
    </source>
</evidence>
<keyword evidence="7 10" id="KW-0443">Lipid metabolism</keyword>
<evidence type="ECO:0000256" key="7">
    <source>
        <dbReference type="ARBA" id="ARBA00023098"/>
    </source>
</evidence>
<keyword evidence="6 10" id="KW-1133">Transmembrane helix</keyword>
<evidence type="ECO:0000256" key="4">
    <source>
        <dbReference type="ARBA" id="ARBA00022692"/>
    </source>
</evidence>
<reference evidence="11" key="1">
    <citation type="submission" date="2009-03" db="EMBL/GenBank/DDBJ databases">
        <title>Caligus rogercresseyi ESTs and full-length cDNAs.</title>
        <authorList>
            <person name="Yasuike M."/>
            <person name="von Schalburg K."/>
            <person name="Cooper G."/>
            <person name="Leong J."/>
            <person name="Jones S.R.M."/>
            <person name="Koop B.F."/>
        </authorList>
    </citation>
    <scope>NUCLEOTIDE SEQUENCE</scope>
    <source>
        <tissue evidence="11">Whole body</tissue>
    </source>
</reference>
<dbReference type="Pfam" id="PF01151">
    <property type="entry name" value="ELO"/>
    <property type="match status" value="1"/>
</dbReference>
<feature type="transmembrane region" description="Helical" evidence="10">
    <location>
        <begin position="209"/>
        <end position="227"/>
    </location>
</feature>
<name>C1BP36_CALRO</name>
<evidence type="ECO:0000256" key="5">
    <source>
        <dbReference type="ARBA" id="ARBA00022832"/>
    </source>
</evidence>
<organism evidence="11">
    <name type="scientific">Caligus rogercresseyi</name>
    <name type="common">Sea louse</name>
    <dbReference type="NCBI Taxonomy" id="217165"/>
    <lineage>
        <taxon>Eukaryota</taxon>
        <taxon>Metazoa</taxon>
        <taxon>Ecdysozoa</taxon>
        <taxon>Arthropoda</taxon>
        <taxon>Crustacea</taxon>
        <taxon>Multicrustacea</taxon>
        <taxon>Hexanauplia</taxon>
        <taxon>Copepoda</taxon>
        <taxon>Siphonostomatoida</taxon>
        <taxon>Caligidae</taxon>
        <taxon>Caligus</taxon>
    </lineage>
</organism>
<dbReference type="GO" id="GO:0034625">
    <property type="term" value="P:fatty acid elongation, monounsaturated fatty acid"/>
    <property type="evidence" value="ECO:0007669"/>
    <property type="project" value="TreeGrafter"/>
</dbReference>
<evidence type="ECO:0000256" key="9">
    <source>
        <dbReference type="ARBA" id="ARBA00023160"/>
    </source>
</evidence>
<gene>
    <name evidence="11" type="primary">ELVL1</name>
</gene>
<keyword evidence="5 10" id="KW-0276">Fatty acid metabolism</keyword>
<evidence type="ECO:0000256" key="10">
    <source>
        <dbReference type="RuleBase" id="RU361115"/>
    </source>
</evidence>
<proteinExistence type="evidence at transcript level"/>
<feature type="transmembrane region" description="Helical" evidence="10">
    <location>
        <begin position="233"/>
        <end position="254"/>
    </location>
</feature>
<accession>C1BP36</accession>
<sequence length="287" mass="33736">MMEALQSYTDYAWSQRDKRVDDWALMSSVKPTVAIILSYLLIVKVLGPAFMKNRAPFELKWPMRLYNLFQVGFSIWLFYYGLIYGWARHYSLVCQPVEMDSDPDSLPMHMAGLVWWYFFSKLTEFADTFFFVLRKKNSQVSILHIFHHSTMPFCTWILLRWAPGGHETFGGILNALVHVFMYSYYFLASLGPALSPYLWWKKYLTSMQILQFFMVISKSSVVFFGVVDCGYPWQISLMSLSIVIPFTGLFFNYFKQHYLSKKNISAMDKHFDHNSNIVEKKESKKVS</sequence>
<keyword evidence="4 10" id="KW-0812">Transmembrane</keyword>
<feature type="transmembrane region" description="Helical" evidence="10">
    <location>
        <begin position="114"/>
        <end position="133"/>
    </location>
</feature>
<evidence type="ECO:0000256" key="3">
    <source>
        <dbReference type="ARBA" id="ARBA00022679"/>
    </source>
</evidence>
<dbReference type="AlphaFoldDB" id="C1BP36"/>